<dbReference type="AlphaFoldDB" id="A0AAW9RXN8"/>
<name>A0AAW9RXN8_9BACT</name>
<comment type="caution">
    <text evidence="2">The sequence shown here is derived from an EMBL/GenBank/DDBJ whole genome shotgun (WGS) entry which is preliminary data.</text>
</comment>
<organism evidence="2 3">
    <name type="scientific">Rapidithrix thailandica</name>
    <dbReference type="NCBI Taxonomy" id="413964"/>
    <lineage>
        <taxon>Bacteria</taxon>
        <taxon>Pseudomonadati</taxon>
        <taxon>Bacteroidota</taxon>
        <taxon>Cytophagia</taxon>
        <taxon>Cytophagales</taxon>
        <taxon>Flammeovirgaceae</taxon>
        <taxon>Rapidithrix</taxon>
    </lineage>
</organism>
<dbReference type="InterPro" id="IPR000595">
    <property type="entry name" value="cNMP-bd_dom"/>
</dbReference>
<sequence length="196" mass="23462">MENSLQRLKQSLFQITKVENPQWLEFAQQWEQRSFSKQEILTSFDQVENYLYFISKGLVRVYYLLEGKEHGLDFCFENEFVTSYSSFLTRRPSRVQITTILPTEVLRIHYQQIHKMYDQSKTSERIGRRIAEAMYVRKTQREIELLSLSADQRYQNLLNKNPRLVQAIPIKYLASYLGILPESLSRIRRKLRNKEA</sequence>
<dbReference type="InterPro" id="IPR018490">
    <property type="entry name" value="cNMP-bd_dom_sf"/>
</dbReference>
<evidence type="ECO:0000259" key="1">
    <source>
        <dbReference type="Pfam" id="PF00027"/>
    </source>
</evidence>
<accession>A0AAW9RXN8</accession>
<dbReference type="SUPFAM" id="SSF51206">
    <property type="entry name" value="cAMP-binding domain-like"/>
    <property type="match status" value="1"/>
</dbReference>
<proteinExistence type="predicted"/>
<evidence type="ECO:0000313" key="2">
    <source>
        <dbReference type="EMBL" id="MEN7547765.1"/>
    </source>
</evidence>
<keyword evidence="3" id="KW-1185">Reference proteome</keyword>
<evidence type="ECO:0000313" key="3">
    <source>
        <dbReference type="Proteomes" id="UP001403385"/>
    </source>
</evidence>
<dbReference type="EMBL" id="JBDKWZ010000003">
    <property type="protein sequence ID" value="MEN7547765.1"/>
    <property type="molecule type" value="Genomic_DNA"/>
</dbReference>
<protein>
    <submittedName>
        <fullName evidence="2">Crp/Fnr family transcriptional regulator</fullName>
    </submittedName>
</protein>
<dbReference type="Pfam" id="PF00027">
    <property type="entry name" value="cNMP_binding"/>
    <property type="match status" value="1"/>
</dbReference>
<dbReference type="Gene3D" id="2.60.120.10">
    <property type="entry name" value="Jelly Rolls"/>
    <property type="match status" value="1"/>
</dbReference>
<dbReference type="Proteomes" id="UP001403385">
    <property type="component" value="Unassembled WGS sequence"/>
</dbReference>
<dbReference type="CDD" id="cd00038">
    <property type="entry name" value="CAP_ED"/>
    <property type="match status" value="1"/>
</dbReference>
<gene>
    <name evidence="2" type="ORF">AAG747_07590</name>
</gene>
<reference evidence="2 3" key="1">
    <citation type="submission" date="2024-04" db="EMBL/GenBank/DDBJ databases">
        <title>Novel genus in family Flammeovirgaceae.</title>
        <authorList>
            <person name="Nguyen T.H."/>
            <person name="Vuong T.Q."/>
            <person name="Le H."/>
            <person name="Kim S.-G."/>
        </authorList>
    </citation>
    <scope>NUCLEOTIDE SEQUENCE [LARGE SCALE GENOMIC DNA]</scope>
    <source>
        <strain evidence="2 3">JCM 23209</strain>
    </source>
</reference>
<dbReference type="RefSeq" id="WP_346820550.1">
    <property type="nucleotide sequence ID" value="NZ_JBDKWZ010000003.1"/>
</dbReference>
<dbReference type="InterPro" id="IPR014710">
    <property type="entry name" value="RmlC-like_jellyroll"/>
</dbReference>
<feature type="domain" description="Cyclic nucleotide-binding" evidence="1">
    <location>
        <begin position="33"/>
        <end position="119"/>
    </location>
</feature>